<evidence type="ECO:0000313" key="2">
    <source>
        <dbReference type="Proteomes" id="UP001575105"/>
    </source>
</evidence>
<gene>
    <name evidence="1" type="ORF">ACERK3_05670</name>
</gene>
<dbReference type="InterPro" id="IPR014710">
    <property type="entry name" value="RmlC-like_jellyroll"/>
</dbReference>
<evidence type="ECO:0008006" key="3">
    <source>
        <dbReference type="Google" id="ProtNLM"/>
    </source>
</evidence>
<comment type="caution">
    <text evidence="1">The sequence shown here is derived from an EMBL/GenBank/DDBJ whole genome shotgun (WGS) entry which is preliminary data.</text>
</comment>
<dbReference type="SUPFAM" id="SSF51182">
    <property type="entry name" value="RmlC-like cupins"/>
    <property type="match status" value="1"/>
</dbReference>
<organism evidence="1 2">
    <name type="scientific">Natronomicrosphaera hydrolytica</name>
    <dbReference type="NCBI Taxonomy" id="3242702"/>
    <lineage>
        <taxon>Bacteria</taxon>
        <taxon>Pseudomonadati</taxon>
        <taxon>Planctomycetota</taxon>
        <taxon>Phycisphaerae</taxon>
        <taxon>Phycisphaerales</taxon>
        <taxon>Phycisphaeraceae</taxon>
        <taxon>Natronomicrosphaera</taxon>
    </lineage>
</organism>
<name>A0ABV4U2G3_9BACT</name>
<dbReference type="Gene3D" id="2.60.120.10">
    <property type="entry name" value="Jelly Rolls"/>
    <property type="match status" value="1"/>
</dbReference>
<sequence>MKVTRVYADDQGESHFEETDIPLNDAGEIGRLSEPMPAKAIIFRENEPGYDYDWHNAPRRQYIVLLDGVIEIEVSTGERRTFRGGDILLVEDTVGKGHRTRHVEPNKRRSLFIAI</sequence>
<reference evidence="1 2" key="1">
    <citation type="submission" date="2024-08" db="EMBL/GenBank/DDBJ databases">
        <title>Whole-genome sequencing of halo(alkali)philic microorganisms from hypersaline lakes.</title>
        <authorList>
            <person name="Sorokin D.Y."/>
            <person name="Merkel A.Y."/>
            <person name="Messina E."/>
            <person name="Yakimov M."/>
        </authorList>
    </citation>
    <scope>NUCLEOTIDE SEQUENCE [LARGE SCALE GENOMIC DNA]</scope>
    <source>
        <strain evidence="1 2">AB-hyl4</strain>
    </source>
</reference>
<evidence type="ECO:0000313" key="1">
    <source>
        <dbReference type="EMBL" id="MFA9477780.1"/>
    </source>
</evidence>
<dbReference type="EMBL" id="JBGUBD010000003">
    <property type="protein sequence ID" value="MFA9477780.1"/>
    <property type="molecule type" value="Genomic_DNA"/>
</dbReference>
<dbReference type="InterPro" id="IPR011051">
    <property type="entry name" value="RmlC_Cupin_sf"/>
</dbReference>
<dbReference type="Proteomes" id="UP001575105">
    <property type="component" value="Unassembled WGS sequence"/>
</dbReference>
<dbReference type="RefSeq" id="WP_425344705.1">
    <property type="nucleotide sequence ID" value="NZ_JBGUBD010000003.1"/>
</dbReference>
<proteinExistence type="predicted"/>
<accession>A0ABV4U2G3</accession>
<keyword evidence="2" id="KW-1185">Reference proteome</keyword>
<protein>
    <recommendedName>
        <fullName evidence="3">Cupin domain-containing protein</fullName>
    </recommendedName>
</protein>